<accession>A0A645CJN8</accession>
<gene>
    <name evidence="1" type="ORF">SDC9_124159</name>
</gene>
<dbReference type="EMBL" id="VSSQ01027755">
    <property type="protein sequence ID" value="MPM77159.1"/>
    <property type="molecule type" value="Genomic_DNA"/>
</dbReference>
<evidence type="ECO:0008006" key="2">
    <source>
        <dbReference type="Google" id="ProtNLM"/>
    </source>
</evidence>
<reference evidence="1" key="1">
    <citation type="submission" date="2019-08" db="EMBL/GenBank/DDBJ databases">
        <authorList>
            <person name="Kucharzyk K."/>
            <person name="Murdoch R.W."/>
            <person name="Higgins S."/>
            <person name="Loffler F."/>
        </authorList>
    </citation>
    <scope>NUCLEOTIDE SEQUENCE</scope>
</reference>
<name>A0A645CJN8_9ZZZZ</name>
<dbReference type="PROSITE" id="PS51257">
    <property type="entry name" value="PROKAR_LIPOPROTEIN"/>
    <property type="match status" value="1"/>
</dbReference>
<sequence>MKKSLSILITVAILSLLIGCTTSNTSSRPLAAYSIFPADSSTYTILGEVYAEGEVGYLDLLDEARAVYPGCDDVVNIKVDVQSTTVFSFFTSVSTNYYVMSGIAISYK</sequence>
<protein>
    <recommendedName>
        <fullName evidence="2">Lipoprotein</fullName>
    </recommendedName>
</protein>
<dbReference type="AlphaFoldDB" id="A0A645CJN8"/>
<proteinExistence type="predicted"/>
<organism evidence="1">
    <name type="scientific">bioreactor metagenome</name>
    <dbReference type="NCBI Taxonomy" id="1076179"/>
    <lineage>
        <taxon>unclassified sequences</taxon>
        <taxon>metagenomes</taxon>
        <taxon>ecological metagenomes</taxon>
    </lineage>
</organism>
<evidence type="ECO:0000313" key="1">
    <source>
        <dbReference type="EMBL" id="MPM77159.1"/>
    </source>
</evidence>
<comment type="caution">
    <text evidence="1">The sequence shown here is derived from an EMBL/GenBank/DDBJ whole genome shotgun (WGS) entry which is preliminary data.</text>
</comment>